<keyword evidence="6" id="KW-0119">Carbohydrate metabolism</keyword>
<evidence type="ECO:0000256" key="2">
    <source>
        <dbReference type="ARBA" id="ARBA00008682"/>
    </source>
</evidence>
<comment type="catalytic activity">
    <reaction evidence="1">
        <text>Random endo-hydrolysis of N-acetyl-beta-D-glucosaminide (1-&gt;4)-beta-linkages in chitin and chitodextrins.</text>
        <dbReference type="EC" id="3.2.1.14"/>
    </reaction>
</comment>
<evidence type="ECO:0000256" key="7">
    <source>
        <dbReference type="ARBA" id="ARBA00023295"/>
    </source>
</evidence>
<dbReference type="InterPro" id="IPR017853">
    <property type="entry name" value="GH"/>
</dbReference>
<dbReference type="InterPro" id="IPR001579">
    <property type="entry name" value="Glyco_hydro_18_chit_AS"/>
</dbReference>
<evidence type="ECO:0000259" key="11">
    <source>
        <dbReference type="PROSITE" id="PS51910"/>
    </source>
</evidence>
<evidence type="ECO:0000256" key="1">
    <source>
        <dbReference type="ARBA" id="ARBA00000822"/>
    </source>
</evidence>
<dbReference type="SUPFAM" id="SSF51445">
    <property type="entry name" value="(Trans)glycosidases"/>
    <property type="match status" value="1"/>
</dbReference>
<dbReference type="Proteomes" id="UP000281245">
    <property type="component" value="Unassembled WGS sequence"/>
</dbReference>
<evidence type="ECO:0000313" key="12">
    <source>
        <dbReference type="EMBL" id="RMX88787.1"/>
    </source>
</evidence>
<dbReference type="InterPro" id="IPR001223">
    <property type="entry name" value="Glyco_hydro18_cat"/>
</dbReference>
<dbReference type="GO" id="GO:0008843">
    <property type="term" value="F:endochitinase activity"/>
    <property type="evidence" value="ECO:0007669"/>
    <property type="project" value="UniProtKB-EC"/>
</dbReference>
<dbReference type="SMART" id="SM00636">
    <property type="entry name" value="Glyco_18"/>
    <property type="match status" value="1"/>
</dbReference>
<dbReference type="GO" id="GO:0008061">
    <property type="term" value="F:chitin binding"/>
    <property type="evidence" value="ECO:0007669"/>
    <property type="project" value="InterPro"/>
</dbReference>
<feature type="domain" description="GH18" evidence="11">
    <location>
        <begin position="30"/>
        <end position="347"/>
    </location>
</feature>
<feature type="region of interest" description="Disordered" evidence="10">
    <location>
        <begin position="632"/>
        <end position="655"/>
    </location>
</feature>
<dbReference type="Gene3D" id="3.10.50.10">
    <property type="match status" value="1"/>
</dbReference>
<accession>A0A3M6XDB0</accession>
<keyword evidence="5" id="KW-0146">Chitin degradation</keyword>
<dbReference type="PANTHER" id="PTHR11177">
    <property type="entry name" value="CHITINASE"/>
    <property type="match status" value="1"/>
</dbReference>
<keyword evidence="8" id="KW-0624">Polysaccharide degradation</keyword>
<proteinExistence type="inferred from homology"/>
<dbReference type="PROSITE" id="PS01095">
    <property type="entry name" value="GH18_1"/>
    <property type="match status" value="1"/>
</dbReference>
<organism evidence="12 13">
    <name type="scientific">Hortaea werneckii</name>
    <name type="common">Black yeast</name>
    <name type="synonym">Cladosporium werneckii</name>
    <dbReference type="NCBI Taxonomy" id="91943"/>
    <lineage>
        <taxon>Eukaryota</taxon>
        <taxon>Fungi</taxon>
        <taxon>Dikarya</taxon>
        <taxon>Ascomycota</taxon>
        <taxon>Pezizomycotina</taxon>
        <taxon>Dothideomycetes</taxon>
        <taxon>Dothideomycetidae</taxon>
        <taxon>Mycosphaerellales</taxon>
        <taxon>Teratosphaeriaceae</taxon>
        <taxon>Hortaea</taxon>
    </lineage>
</organism>
<dbReference type="OrthoDB" id="73875at2759"/>
<dbReference type="GO" id="GO:0000272">
    <property type="term" value="P:polysaccharide catabolic process"/>
    <property type="evidence" value="ECO:0007669"/>
    <property type="project" value="UniProtKB-KW"/>
</dbReference>
<evidence type="ECO:0000256" key="8">
    <source>
        <dbReference type="ARBA" id="ARBA00023326"/>
    </source>
</evidence>
<keyword evidence="7 9" id="KW-0326">Glycosidase</keyword>
<feature type="compositionally biased region" description="Basic residues" evidence="10">
    <location>
        <begin position="632"/>
        <end position="642"/>
    </location>
</feature>
<dbReference type="InterPro" id="IPR011583">
    <property type="entry name" value="Chitinase_II/V-like_cat"/>
</dbReference>
<evidence type="ECO:0000256" key="9">
    <source>
        <dbReference type="RuleBase" id="RU000489"/>
    </source>
</evidence>
<evidence type="ECO:0000256" key="3">
    <source>
        <dbReference type="ARBA" id="ARBA00012729"/>
    </source>
</evidence>
<dbReference type="Gene3D" id="3.20.20.80">
    <property type="entry name" value="Glycosidases"/>
    <property type="match status" value="2"/>
</dbReference>
<dbReference type="InterPro" id="IPR050314">
    <property type="entry name" value="Glycosyl_Hydrlase_18"/>
</dbReference>
<dbReference type="PANTHER" id="PTHR11177:SF397">
    <property type="entry name" value="CHITINASE"/>
    <property type="match status" value="1"/>
</dbReference>
<keyword evidence="4 9" id="KW-0378">Hydrolase</keyword>
<evidence type="ECO:0000256" key="5">
    <source>
        <dbReference type="ARBA" id="ARBA00023024"/>
    </source>
</evidence>
<dbReference type="EC" id="3.2.1.14" evidence="3"/>
<dbReference type="PROSITE" id="PS51910">
    <property type="entry name" value="GH18_2"/>
    <property type="match status" value="1"/>
</dbReference>
<dbReference type="GO" id="GO:0006032">
    <property type="term" value="P:chitin catabolic process"/>
    <property type="evidence" value="ECO:0007669"/>
    <property type="project" value="UniProtKB-KW"/>
</dbReference>
<evidence type="ECO:0000256" key="10">
    <source>
        <dbReference type="SAM" id="MobiDB-lite"/>
    </source>
</evidence>
<gene>
    <name evidence="12" type="ORF">D0869_01377</name>
</gene>
<comment type="similarity">
    <text evidence="2">Belongs to the glycosyl hydrolase 18 family. Chitinase class V subfamily.</text>
</comment>
<dbReference type="EMBL" id="QWIJ01000055">
    <property type="protein sequence ID" value="RMX88787.1"/>
    <property type="molecule type" value="Genomic_DNA"/>
</dbReference>
<evidence type="ECO:0000256" key="4">
    <source>
        <dbReference type="ARBA" id="ARBA00022801"/>
    </source>
</evidence>
<sequence length="982" mass="107384">MASAIEDCQSNCVLHPKPSGPGSNLKVLQNKVIGYYESWSSRKTCHAVDPADLPLDALTHLNYAFAFIDPGTYQIVTMDSSTPSGSFKDATNVKSIKPDLKVFVSLGGWSDGAAFPLLFAVAKRVKDPSLRWSGFDGLDVDWEYPGAPDRGGKPRNTKNFKLLMKTLRNTFDASGKDFGLTFTAPSSHWYLRWFDLPELIRYVDWINLMSYDLHGVWDSTNPIGSIVQGHTNLTEIKLAAELFWRVNVPPAMLVMGFGFYGRRARNPGSLRNSGIAGRQQSIKPVYDEQAAVKHVVFDQDQWISYDDSETFDQKVQWANSIGLGGAMIWASDLDDEKYTAHSELTGRSVISNAQLQAVDKAISSPQSVIQDVAGDNGQNCFAYDGKCVNLNDKNAMANACGSGFTAVGWDDAGCGTKKCHCGKPICCPSNQAPKMCTWRGDKTGGGASSDCSGQCKVGEVNIKGITSSWGGGFNRDGNTNKCARGYKAFCCARGDYGTLTQGCSYTKCRTSCKIGTEQLFEDISDCFIGSKKYCCPKPSDLTDCHWVTHTGGGVAGDCANAKCSPKEVEVARNKWGNGAAICSWGRKQAACCSISKAPPPQSMCSADLCAIVPDLCPAGGGAISKRNPSHLNAHKRHAHHHSPYQDPHSLERRGEQSVYQANLGGGLTLYVITALYPVIRELYQCPNQNQTMRNRFVLLPGPCINPAIDEQPVAQGPTPPGLNGMDTEHPLDRQIAARFLEAAATGLLRGSMRPDPPQAAVNRENLHNEWTQIHPPLGQHPPVGGPKGVAPVQANDRMMEAFGSTDWPEPLMPTDSGLNGAKGNLMNLQAPIGLTRIRTLARDAAGSGTSQDINHLLSAVRTGFALMEYMNNPDFARRLNLVRNQVRTQLGYIENAFAQHGTPVTGLQAWWDIFLPDYFLQIEQWAQNWTEDAILDAFRVLDRPQLRNNNQQVVAAIATLRAWLDRVDVDIVFDRGFYGWLP</sequence>
<reference evidence="12 13" key="1">
    <citation type="journal article" date="2018" name="BMC Genomics">
        <title>Genomic evidence for intraspecific hybridization in a clonal and extremely halotolerant yeast.</title>
        <authorList>
            <person name="Gostincar C."/>
            <person name="Stajich J.E."/>
            <person name="Zupancic J."/>
            <person name="Zalar P."/>
            <person name="Gunde-Cimerman N."/>
        </authorList>
    </citation>
    <scope>NUCLEOTIDE SEQUENCE [LARGE SCALE GENOMIC DNA]</scope>
    <source>
        <strain evidence="12 13">EXF-6656</strain>
    </source>
</reference>
<dbReference type="VEuPathDB" id="FungiDB:BTJ68_11197"/>
<protein>
    <recommendedName>
        <fullName evidence="3">chitinase</fullName>
        <ecNumber evidence="3">3.2.1.14</ecNumber>
    </recommendedName>
</protein>
<comment type="caution">
    <text evidence="12">The sequence shown here is derived from an EMBL/GenBank/DDBJ whole genome shotgun (WGS) entry which is preliminary data.</text>
</comment>
<evidence type="ECO:0000256" key="6">
    <source>
        <dbReference type="ARBA" id="ARBA00023277"/>
    </source>
</evidence>
<name>A0A3M6XDB0_HORWE</name>
<dbReference type="AlphaFoldDB" id="A0A3M6XDB0"/>
<dbReference type="Pfam" id="PF00704">
    <property type="entry name" value="Glyco_hydro_18"/>
    <property type="match status" value="1"/>
</dbReference>
<evidence type="ECO:0000313" key="13">
    <source>
        <dbReference type="Proteomes" id="UP000281245"/>
    </source>
</evidence>
<dbReference type="InterPro" id="IPR029070">
    <property type="entry name" value="Chitinase_insertion_sf"/>
</dbReference>